<accession>A0A3M7PDG0</accession>
<dbReference type="InterPro" id="IPR050518">
    <property type="entry name" value="Rpo3/RPB3_RNA_Pol_subunit"/>
</dbReference>
<reference evidence="3 4" key="1">
    <citation type="journal article" date="2018" name="Sci. Rep.">
        <title>Genomic signatures of local adaptation to the degree of environmental predictability in rotifers.</title>
        <authorList>
            <person name="Franch-Gras L."/>
            <person name="Hahn C."/>
            <person name="Garcia-Roger E.M."/>
            <person name="Carmona M.J."/>
            <person name="Serra M."/>
            <person name="Gomez A."/>
        </authorList>
    </citation>
    <scope>NUCLEOTIDE SEQUENCE [LARGE SCALE GENOMIC DNA]</scope>
    <source>
        <strain evidence="3">HYR1</strain>
    </source>
</reference>
<keyword evidence="1 3" id="KW-0240">DNA-directed RNA polymerase</keyword>
<name>A0A3M7PDG0_BRAPC</name>
<dbReference type="InterPro" id="IPR036603">
    <property type="entry name" value="RBP11-like"/>
</dbReference>
<dbReference type="GO" id="GO:0006351">
    <property type="term" value="P:DNA-templated transcription"/>
    <property type="evidence" value="ECO:0007669"/>
    <property type="project" value="InterPro"/>
</dbReference>
<dbReference type="GO" id="GO:0046983">
    <property type="term" value="F:protein dimerization activity"/>
    <property type="evidence" value="ECO:0007669"/>
    <property type="project" value="InterPro"/>
</dbReference>
<proteinExistence type="predicted"/>
<protein>
    <submittedName>
        <fullName evidence="3">DNA-directed RNA polymerases I and III subunit RPAC1</fullName>
        <ecNumber evidence="3">2.7.7.6</ecNumber>
    </submittedName>
</protein>
<dbReference type="InterPro" id="IPR036643">
    <property type="entry name" value="RNApol_insert_sf"/>
</dbReference>
<dbReference type="GO" id="GO:0005736">
    <property type="term" value="C:RNA polymerase I complex"/>
    <property type="evidence" value="ECO:0007669"/>
    <property type="project" value="TreeGrafter"/>
</dbReference>
<dbReference type="SUPFAM" id="SSF56553">
    <property type="entry name" value="Insert subdomain of RNA polymerase alpha subunit"/>
    <property type="match status" value="1"/>
</dbReference>
<evidence type="ECO:0000313" key="4">
    <source>
        <dbReference type="Proteomes" id="UP000276133"/>
    </source>
</evidence>
<dbReference type="Proteomes" id="UP000276133">
    <property type="component" value="Unassembled WGS sequence"/>
</dbReference>
<evidence type="ECO:0000256" key="1">
    <source>
        <dbReference type="ARBA" id="ARBA00022478"/>
    </source>
</evidence>
<dbReference type="PANTHER" id="PTHR11800">
    <property type="entry name" value="DNA-DIRECTED RNA POLYMERASE"/>
    <property type="match status" value="1"/>
</dbReference>
<dbReference type="AlphaFoldDB" id="A0A3M7PDG0"/>
<evidence type="ECO:0000313" key="3">
    <source>
        <dbReference type="EMBL" id="RMZ96754.1"/>
    </source>
</evidence>
<dbReference type="EMBL" id="REGN01011930">
    <property type="protein sequence ID" value="RMZ96754.1"/>
    <property type="molecule type" value="Genomic_DNA"/>
</dbReference>
<dbReference type="Gene3D" id="3.30.1360.10">
    <property type="entry name" value="RNA polymerase, RBP11-like subunit"/>
    <property type="match status" value="1"/>
</dbReference>
<dbReference type="PANTHER" id="PTHR11800:SF13">
    <property type="entry name" value="DNA-DIRECTED RNA POLYMERASES I AND III SUBUNIT RPAC1"/>
    <property type="match status" value="1"/>
</dbReference>
<comment type="caution">
    <text evidence="3">The sequence shown here is derived from an EMBL/GenBank/DDBJ whole genome shotgun (WGS) entry which is preliminary data.</text>
</comment>
<evidence type="ECO:0000256" key="2">
    <source>
        <dbReference type="ARBA" id="ARBA00023163"/>
    </source>
</evidence>
<dbReference type="GO" id="GO:0005666">
    <property type="term" value="C:RNA polymerase III complex"/>
    <property type="evidence" value="ECO:0007669"/>
    <property type="project" value="TreeGrafter"/>
</dbReference>
<dbReference type="EC" id="2.7.7.6" evidence="3"/>
<keyword evidence="2" id="KW-0804">Transcription</keyword>
<dbReference type="STRING" id="10195.A0A3M7PDG0"/>
<keyword evidence="3" id="KW-0808">Transferase</keyword>
<keyword evidence="3" id="KW-0548">Nucleotidyltransferase</keyword>
<dbReference type="OrthoDB" id="270173at2759"/>
<organism evidence="3 4">
    <name type="scientific">Brachionus plicatilis</name>
    <name type="common">Marine rotifer</name>
    <name type="synonym">Brachionus muelleri</name>
    <dbReference type="NCBI Taxonomy" id="10195"/>
    <lineage>
        <taxon>Eukaryota</taxon>
        <taxon>Metazoa</taxon>
        <taxon>Spiralia</taxon>
        <taxon>Gnathifera</taxon>
        <taxon>Rotifera</taxon>
        <taxon>Eurotatoria</taxon>
        <taxon>Monogononta</taxon>
        <taxon>Pseudotrocha</taxon>
        <taxon>Ploima</taxon>
        <taxon>Brachionidae</taxon>
        <taxon>Brachionus</taxon>
    </lineage>
</organism>
<gene>
    <name evidence="3" type="ORF">BpHYR1_035999</name>
</gene>
<feature type="non-terminal residue" evidence="3">
    <location>
        <position position="108"/>
    </location>
</feature>
<dbReference type="GO" id="GO:0003899">
    <property type="term" value="F:DNA-directed RNA polymerase activity"/>
    <property type="evidence" value="ECO:0007669"/>
    <property type="project" value="UniProtKB-EC"/>
</dbReference>
<keyword evidence="4" id="KW-1185">Reference proteome</keyword>
<sequence length="108" mass="12164">MNFKFKSEDVCPVEGDILIAKMNPGQELDLKLLAVKGIGKDHAKFSPVATAYYRLLTEIVLKQDFYDEQAERLKSCFSPGVIKIVDDDKKEGRTKAVVDNPRLDTCSR</sequence>